<dbReference type="AlphaFoldDB" id="A0A2G8RVY9"/>
<evidence type="ECO:0000313" key="2">
    <source>
        <dbReference type="Proteomes" id="UP000230002"/>
    </source>
</evidence>
<sequence length="270" mass="29932">MAELLHESGRWFQAHRFTLTMIANALVELGGGVDVALNPDTPRVVIFNLGPPRAYDGTPATAFTLESLCLDNSRHASNAGADPLWSPEMVALRETAALTLQSAGVDSVLAGMIPIIAYFPDAQWGTSPLTSFLLCRPQFAAGEVVDERMRGTLRNVMRMCTGGINAGVVLNMPEDPHKVVPDMGKVVLEGRSWTWTPHDRAVLVGPPGPDGVPGRRLAYEFLRYFDPELSPDPVDCFVTYHRLWPYHLMRDAAMQVLEVYPDLDRHNRRR</sequence>
<organism evidence="1 2">
    <name type="scientific">Ganoderma sinense ZZ0214-1</name>
    <dbReference type="NCBI Taxonomy" id="1077348"/>
    <lineage>
        <taxon>Eukaryota</taxon>
        <taxon>Fungi</taxon>
        <taxon>Dikarya</taxon>
        <taxon>Basidiomycota</taxon>
        <taxon>Agaricomycotina</taxon>
        <taxon>Agaricomycetes</taxon>
        <taxon>Polyporales</taxon>
        <taxon>Polyporaceae</taxon>
        <taxon>Ganoderma</taxon>
    </lineage>
</organism>
<evidence type="ECO:0000313" key="1">
    <source>
        <dbReference type="EMBL" id="PIL25667.1"/>
    </source>
</evidence>
<protein>
    <submittedName>
        <fullName evidence="1">Uncharacterized protein</fullName>
    </submittedName>
</protein>
<gene>
    <name evidence="1" type="ORF">GSI_11417</name>
</gene>
<proteinExistence type="predicted"/>
<name>A0A2G8RVY9_9APHY</name>
<dbReference type="Proteomes" id="UP000230002">
    <property type="component" value="Unassembled WGS sequence"/>
</dbReference>
<keyword evidence="2" id="KW-1185">Reference proteome</keyword>
<reference evidence="1 2" key="1">
    <citation type="journal article" date="2015" name="Sci. Rep.">
        <title>Chromosome-level genome map provides insights into diverse defense mechanisms in the medicinal fungus Ganoderma sinense.</title>
        <authorList>
            <person name="Zhu Y."/>
            <person name="Xu J."/>
            <person name="Sun C."/>
            <person name="Zhou S."/>
            <person name="Xu H."/>
            <person name="Nelson D.R."/>
            <person name="Qian J."/>
            <person name="Song J."/>
            <person name="Luo H."/>
            <person name="Xiang L."/>
            <person name="Li Y."/>
            <person name="Xu Z."/>
            <person name="Ji A."/>
            <person name="Wang L."/>
            <person name="Lu S."/>
            <person name="Hayward A."/>
            <person name="Sun W."/>
            <person name="Li X."/>
            <person name="Schwartz D.C."/>
            <person name="Wang Y."/>
            <person name="Chen S."/>
        </authorList>
    </citation>
    <scope>NUCLEOTIDE SEQUENCE [LARGE SCALE GENOMIC DNA]</scope>
    <source>
        <strain evidence="1 2">ZZ0214-1</strain>
    </source>
</reference>
<dbReference type="STRING" id="1077348.A0A2G8RVY9"/>
<accession>A0A2G8RVY9</accession>
<dbReference type="EMBL" id="AYKW01000045">
    <property type="protein sequence ID" value="PIL25667.1"/>
    <property type="molecule type" value="Genomic_DNA"/>
</dbReference>
<comment type="caution">
    <text evidence="1">The sequence shown here is derived from an EMBL/GenBank/DDBJ whole genome shotgun (WGS) entry which is preliminary data.</text>
</comment>